<keyword evidence="3" id="KW-1185">Reference proteome</keyword>
<proteinExistence type="predicted"/>
<organism evidence="2 3">
    <name type="scientific">Musa acuminata subsp. malaccensis</name>
    <name type="common">Wild banana</name>
    <name type="synonym">Musa malaccensis</name>
    <dbReference type="NCBI Taxonomy" id="214687"/>
    <lineage>
        <taxon>Eukaryota</taxon>
        <taxon>Viridiplantae</taxon>
        <taxon>Streptophyta</taxon>
        <taxon>Embryophyta</taxon>
        <taxon>Tracheophyta</taxon>
        <taxon>Spermatophyta</taxon>
        <taxon>Magnoliopsida</taxon>
        <taxon>Liliopsida</taxon>
        <taxon>Zingiberales</taxon>
        <taxon>Musaceae</taxon>
        <taxon>Musa</taxon>
    </lineage>
</organism>
<evidence type="ECO:0000313" key="1">
    <source>
        <dbReference type="EMBL" id="CAG1837321.1"/>
    </source>
</evidence>
<reference evidence="2" key="2">
    <citation type="submission" date="2021-05" db="UniProtKB">
        <authorList>
            <consortium name="EnsemblPlants"/>
        </authorList>
    </citation>
    <scope>IDENTIFICATION</scope>
    <source>
        <strain evidence="2">subsp. malaccensis</strain>
    </source>
</reference>
<sequence>MFWGRKVFLDELGPGVNWELLRENLDIRLNYIFDQFLWGGPATSRWRKPVTINKWSIHNIRPNFLWHVKVLMVPPVPPPPSQ</sequence>
<dbReference type="EnsemblPlants" id="Ma05_t02720.1">
    <property type="protein sequence ID" value="Ma05_p02720.1"/>
    <property type="gene ID" value="Ma05_g02720"/>
</dbReference>
<dbReference type="Gramene" id="Ma05_t02720.1">
    <property type="protein sequence ID" value="Ma05_p02720.1"/>
    <property type="gene ID" value="Ma05_g02720"/>
</dbReference>
<gene>
    <name evidence="1" type="ORF">GSMUA_254980.1</name>
</gene>
<dbReference type="InParanoid" id="A0A804J045"/>
<dbReference type="EMBL" id="HG996470">
    <property type="protein sequence ID" value="CAG1837321.1"/>
    <property type="molecule type" value="Genomic_DNA"/>
</dbReference>
<evidence type="ECO:0000313" key="2">
    <source>
        <dbReference type="EnsemblPlants" id="Ma05_p02720.1"/>
    </source>
</evidence>
<dbReference type="AlphaFoldDB" id="A0A804J045"/>
<name>A0A804J045_MUSAM</name>
<reference evidence="1" key="1">
    <citation type="submission" date="2021-03" db="EMBL/GenBank/DDBJ databases">
        <authorList>
            <consortium name="Genoscope - CEA"/>
            <person name="William W."/>
        </authorList>
    </citation>
    <scope>NUCLEOTIDE SEQUENCE</scope>
    <source>
        <strain evidence="1">Doubled-haploid Pahang</strain>
    </source>
</reference>
<protein>
    <submittedName>
        <fullName evidence="1">(wild Malaysian banana) hypothetical protein</fullName>
    </submittedName>
</protein>
<accession>A0A804J045</accession>
<evidence type="ECO:0000313" key="3">
    <source>
        <dbReference type="Proteomes" id="UP000012960"/>
    </source>
</evidence>
<dbReference type="Proteomes" id="UP000012960">
    <property type="component" value="Unplaced"/>
</dbReference>